<dbReference type="PROSITE" id="PS50850">
    <property type="entry name" value="MFS"/>
    <property type="match status" value="1"/>
</dbReference>
<feature type="transmembrane region" description="Helical" evidence="6">
    <location>
        <begin position="86"/>
        <end position="105"/>
    </location>
</feature>
<keyword evidence="4 6" id="KW-1133">Transmembrane helix</keyword>
<evidence type="ECO:0000256" key="1">
    <source>
        <dbReference type="ARBA" id="ARBA00004429"/>
    </source>
</evidence>
<feature type="transmembrane region" description="Helical" evidence="6">
    <location>
        <begin position="429"/>
        <end position="447"/>
    </location>
</feature>
<feature type="transmembrane region" description="Helical" evidence="6">
    <location>
        <begin position="20"/>
        <end position="50"/>
    </location>
</feature>
<evidence type="ECO:0000259" key="7">
    <source>
        <dbReference type="PROSITE" id="PS50850"/>
    </source>
</evidence>
<dbReference type="Pfam" id="PF07690">
    <property type="entry name" value="MFS_1"/>
    <property type="match status" value="2"/>
</dbReference>
<evidence type="ECO:0000256" key="6">
    <source>
        <dbReference type="SAM" id="Phobius"/>
    </source>
</evidence>
<sequence>MSALLDRVRRSDDGAFDRRLIAPMILGAILNPINSSMVAVALVPIGIAFGAPPAETAWLVSGLYLATAIGQPVVGRLVDTYGPRPLFLVGTTLVGLAGVVGALSPQLWVLVLARVLLGFGTCAGYPAAMYLIRSESRRTGLASPAGILTVLSVSTQTISLVGPTLGGLLIGLGGWRAVFAVNVPLAVVAFTLGAWRLPRTPRTGPAPRIDVAGIALFAATLVALLLFLMEPERWWLLPVAAAAGAGFARWELRSGDPFLDLRVFGGNGPLLATYGRTLLSYVVAYAFLYGYTQWLEEGRGLSASVTGLMLLPMSVTAVAASALTGRRPEVRGKLLVGATAQVLACAALLTFGGSTPLWLIVGLAILIGIPQGLVSLANQNALYHQADPERTGASAGLLRTFGYLGAIVASVGNGAFLAERADTPGLHHLAAFLLAVACGFLAVNLAGRSLRKVGGDA</sequence>
<feature type="transmembrane region" description="Helical" evidence="6">
    <location>
        <begin position="209"/>
        <end position="228"/>
    </location>
</feature>
<dbReference type="InterPro" id="IPR011701">
    <property type="entry name" value="MFS"/>
</dbReference>
<feature type="transmembrane region" description="Helical" evidence="6">
    <location>
        <begin position="397"/>
        <end position="417"/>
    </location>
</feature>
<proteinExistence type="predicted"/>
<name>A0A9W6KYB7_9PSEU</name>
<dbReference type="InterPro" id="IPR020846">
    <property type="entry name" value="MFS_dom"/>
</dbReference>
<reference evidence="8" key="1">
    <citation type="journal article" date="2014" name="Int. J. Syst. Evol. Microbiol.">
        <title>Complete genome sequence of Corynebacterium casei LMG S-19264T (=DSM 44701T), isolated from a smear-ripened cheese.</title>
        <authorList>
            <consortium name="US DOE Joint Genome Institute (JGI-PGF)"/>
            <person name="Walter F."/>
            <person name="Albersmeier A."/>
            <person name="Kalinowski J."/>
            <person name="Ruckert C."/>
        </authorList>
    </citation>
    <scope>NUCLEOTIDE SEQUENCE</scope>
    <source>
        <strain evidence="8">VKM Ac-1069</strain>
    </source>
</reference>
<comment type="caution">
    <text evidence="8">The sequence shown here is derived from an EMBL/GenBank/DDBJ whole genome shotgun (WGS) entry which is preliminary data.</text>
</comment>
<dbReference type="GO" id="GO:0022857">
    <property type="term" value="F:transmembrane transporter activity"/>
    <property type="evidence" value="ECO:0007669"/>
    <property type="project" value="InterPro"/>
</dbReference>
<reference evidence="8" key="2">
    <citation type="submission" date="2023-01" db="EMBL/GenBank/DDBJ databases">
        <authorList>
            <person name="Sun Q."/>
            <person name="Evtushenko L."/>
        </authorList>
    </citation>
    <scope>NUCLEOTIDE SEQUENCE</scope>
    <source>
        <strain evidence="8">VKM Ac-1069</strain>
    </source>
</reference>
<evidence type="ECO:0000256" key="5">
    <source>
        <dbReference type="ARBA" id="ARBA00023136"/>
    </source>
</evidence>
<feature type="transmembrane region" description="Helical" evidence="6">
    <location>
        <begin position="111"/>
        <end position="132"/>
    </location>
</feature>
<feature type="transmembrane region" description="Helical" evidence="6">
    <location>
        <begin position="56"/>
        <end position="74"/>
    </location>
</feature>
<dbReference type="SUPFAM" id="SSF103473">
    <property type="entry name" value="MFS general substrate transporter"/>
    <property type="match status" value="1"/>
</dbReference>
<evidence type="ECO:0000313" key="9">
    <source>
        <dbReference type="Proteomes" id="UP001143463"/>
    </source>
</evidence>
<dbReference type="AlphaFoldDB" id="A0A9W6KYB7"/>
<feature type="transmembrane region" description="Helical" evidence="6">
    <location>
        <begin position="144"/>
        <end position="171"/>
    </location>
</feature>
<evidence type="ECO:0000256" key="4">
    <source>
        <dbReference type="ARBA" id="ARBA00022989"/>
    </source>
</evidence>
<keyword evidence="3 6" id="KW-0812">Transmembrane</keyword>
<dbReference type="Gene3D" id="1.20.1250.20">
    <property type="entry name" value="MFS general substrate transporter like domains"/>
    <property type="match status" value="1"/>
</dbReference>
<feature type="transmembrane region" description="Helical" evidence="6">
    <location>
        <begin position="357"/>
        <end position="376"/>
    </location>
</feature>
<comment type="subcellular location">
    <subcellularLocation>
        <location evidence="1">Cell inner membrane</location>
        <topology evidence="1">Multi-pass membrane protein</topology>
    </subcellularLocation>
</comment>
<dbReference type="InterPro" id="IPR036259">
    <property type="entry name" value="MFS_trans_sf"/>
</dbReference>
<keyword evidence="5 6" id="KW-0472">Membrane</keyword>
<gene>
    <name evidence="8" type="ORF">GCM10017577_00690</name>
</gene>
<feature type="domain" description="Major facilitator superfamily (MFS) profile" evidence="7">
    <location>
        <begin position="20"/>
        <end position="454"/>
    </location>
</feature>
<evidence type="ECO:0000256" key="2">
    <source>
        <dbReference type="ARBA" id="ARBA00022448"/>
    </source>
</evidence>
<dbReference type="Gene3D" id="1.20.1720.10">
    <property type="entry name" value="Multidrug resistance protein D"/>
    <property type="match status" value="1"/>
</dbReference>
<keyword evidence="2" id="KW-0813">Transport</keyword>
<organism evidence="8 9">
    <name type="scientific">Pseudonocardia halophobica</name>
    <dbReference type="NCBI Taxonomy" id="29401"/>
    <lineage>
        <taxon>Bacteria</taxon>
        <taxon>Bacillati</taxon>
        <taxon>Actinomycetota</taxon>
        <taxon>Actinomycetes</taxon>
        <taxon>Pseudonocardiales</taxon>
        <taxon>Pseudonocardiaceae</taxon>
        <taxon>Pseudonocardia</taxon>
    </lineage>
</organism>
<dbReference type="GO" id="GO:0005886">
    <property type="term" value="C:plasma membrane"/>
    <property type="evidence" value="ECO:0007669"/>
    <property type="project" value="UniProtKB-SubCell"/>
</dbReference>
<dbReference type="EMBL" id="BSFQ01000001">
    <property type="protein sequence ID" value="GLL08929.1"/>
    <property type="molecule type" value="Genomic_DNA"/>
</dbReference>
<accession>A0A9W6KYB7</accession>
<feature type="transmembrane region" description="Helical" evidence="6">
    <location>
        <begin position="234"/>
        <end position="252"/>
    </location>
</feature>
<dbReference type="Proteomes" id="UP001143463">
    <property type="component" value="Unassembled WGS sequence"/>
</dbReference>
<feature type="transmembrane region" description="Helical" evidence="6">
    <location>
        <begin position="334"/>
        <end position="351"/>
    </location>
</feature>
<protein>
    <submittedName>
        <fullName evidence="8">MFS transporter</fullName>
    </submittedName>
</protein>
<keyword evidence="9" id="KW-1185">Reference proteome</keyword>
<feature type="transmembrane region" description="Helical" evidence="6">
    <location>
        <begin position="273"/>
        <end position="291"/>
    </location>
</feature>
<feature type="transmembrane region" description="Helical" evidence="6">
    <location>
        <begin position="177"/>
        <end position="197"/>
    </location>
</feature>
<evidence type="ECO:0000256" key="3">
    <source>
        <dbReference type="ARBA" id="ARBA00022692"/>
    </source>
</evidence>
<evidence type="ECO:0000313" key="8">
    <source>
        <dbReference type="EMBL" id="GLL08929.1"/>
    </source>
</evidence>
<dbReference type="PANTHER" id="PTHR23501">
    <property type="entry name" value="MAJOR FACILITATOR SUPERFAMILY"/>
    <property type="match status" value="1"/>
</dbReference>
<feature type="transmembrane region" description="Helical" evidence="6">
    <location>
        <begin position="303"/>
        <end position="322"/>
    </location>
</feature>
<dbReference type="PANTHER" id="PTHR23501:SF191">
    <property type="entry name" value="VACUOLAR BASIC AMINO ACID TRANSPORTER 4"/>
    <property type="match status" value="1"/>
</dbReference>